<proteinExistence type="predicted"/>
<organism evidence="1 2">
    <name type="scientific">Danionella cerebrum</name>
    <dbReference type="NCBI Taxonomy" id="2873325"/>
    <lineage>
        <taxon>Eukaryota</taxon>
        <taxon>Metazoa</taxon>
        <taxon>Chordata</taxon>
        <taxon>Craniata</taxon>
        <taxon>Vertebrata</taxon>
        <taxon>Euteleostomi</taxon>
        <taxon>Actinopterygii</taxon>
        <taxon>Neopterygii</taxon>
        <taxon>Teleostei</taxon>
        <taxon>Ostariophysi</taxon>
        <taxon>Cypriniformes</taxon>
        <taxon>Danionidae</taxon>
        <taxon>Danioninae</taxon>
        <taxon>Danionella</taxon>
    </lineage>
</organism>
<keyword evidence="2" id="KW-1185">Reference proteome</keyword>
<dbReference type="STRING" id="623744.A0A553QEA6"/>
<evidence type="ECO:0000313" key="2">
    <source>
        <dbReference type="Proteomes" id="UP000316079"/>
    </source>
</evidence>
<dbReference type="Proteomes" id="UP000316079">
    <property type="component" value="Unassembled WGS sequence"/>
</dbReference>
<sequence>MLVPSLWIDNTALHKLQVGKILLCVGVKETFGVVIWISQNLVHLLIEVASLISHLYRNTMAVHRINDSPSGDLGFQQTNSMLFDDEVFFQGLEQRYYFPRVGICVASHSPFSREDLENGLGMFINEEVVLSFFHNHKQTQASVGVSHTALHKLQVGKILLCVGVKETFGVVIWISQNLVHLLIEVASLISHLYRNTMAVHRINDSPSGDLGFQQTNSMLFDDEVFFQGLEQGYYFPRVGICVASHSPFSREDLENGLGMFINEEVVLSFFHNHKQTQASVGVSHTALHKLQVGKILLCVGVKETFGVVIWISQNLVHLLIEVASLISHLYRNTMAVHRINDSPSGDLGFQQTNSMLFDDEIFFQGLK</sequence>
<evidence type="ECO:0000313" key="1">
    <source>
        <dbReference type="EMBL" id="TRY88261.1"/>
    </source>
</evidence>
<dbReference type="EMBL" id="SRMA01026061">
    <property type="protein sequence ID" value="TRY88261.1"/>
    <property type="molecule type" value="Genomic_DNA"/>
</dbReference>
<gene>
    <name evidence="1" type="ORF">DNTS_022640</name>
</gene>
<comment type="caution">
    <text evidence="1">The sequence shown here is derived from an EMBL/GenBank/DDBJ whole genome shotgun (WGS) entry which is preliminary data.</text>
</comment>
<dbReference type="OrthoDB" id="9392265at2759"/>
<reference evidence="1 2" key="1">
    <citation type="journal article" date="2019" name="Sci. Data">
        <title>Hybrid genome assembly and annotation of Danionella translucida.</title>
        <authorList>
            <person name="Kadobianskyi M."/>
            <person name="Schulze L."/>
            <person name="Schuelke M."/>
            <person name="Judkewitz B."/>
        </authorList>
    </citation>
    <scope>NUCLEOTIDE SEQUENCE [LARGE SCALE GENOMIC DNA]</scope>
    <source>
        <strain evidence="1 2">Bolton</strain>
    </source>
</reference>
<accession>A0A553QEA6</accession>
<name>A0A553QEA6_9TELE</name>
<protein>
    <submittedName>
        <fullName evidence="1">Uncharacterized protein</fullName>
    </submittedName>
</protein>
<dbReference type="AlphaFoldDB" id="A0A553QEA6"/>